<dbReference type="AlphaFoldDB" id="A0A6P4BHI0"/>
<dbReference type="Proteomes" id="UP000515211">
    <property type="component" value="Chromosome 1"/>
</dbReference>
<proteinExistence type="predicted"/>
<dbReference type="Pfam" id="PF00646">
    <property type="entry name" value="F-box"/>
    <property type="match status" value="1"/>
</dbReference>
<feature type="domain" description="F-box" evidence="2">
    <location>
        <begin position="29"/>
        <end position="69"/>
    </location>
</feature>
<dbReference type="InterPro" id="IPR036047">
    <property type="entry name" value="F-box-like_dom_sf"/>
</dbReference>
<dbReference type="SUPFAM" id="SSF81383">
    <property type="entry name" value="F-box domain"/>
    <property type="match status" value="1"/>
</dbReference>
<dbReference type="GeneID" id="107463526"/>
<dbReference type="CDD" id="cd22152">
    <property type="entry name" value="F-box_AtAFR-like"/>
    <property type="match status" value="1"/>
</dbReference>
<dbReference type="RefSeq" id="XP_015937821.1">
    <property type="nucleotide sequence ID" value="XM_016082335.1"/>
</dbReference>
<sequence>MSLLAEAAGAQKKSKASEEQEQEKQEGLIPSLSNDVALGCLARVPQFYHSNLSQVSKTIRSLLSSPLFYDAHTTFYDKQTMLYFSVNYPDSNHVQWFMVNPDDLDPVLRLPLIPSPTFRQSTMRAKRGLIAYPTLWIKS</sequence>
<dbReference type="PANTHER" id="PTHR24414:SF23">
    <property type="entry name" value="F-BOX_KELCH-REPEAT PROTEIN SKIP6"/>
    <property type="match status" value="1"/>
</dbReference>
<reference evidence="4" key="2">
    <citation type="submission" date="2025-08" db="UniProtKB">
        <authorList>
            <consortium name="RefSeq"/>
        </authorList>
    </citation>
    <scope>IDENTIFICATION</scope>
    <source>
        <tissue evidence="4">Whole plant</tissue>
    </source>
</reference>
<protein>
    <submittedName>
        <fullName evidence="4">F-box/kelch-repeat protein SKIP6-like</fullName>
    </submittedName>
</protein>
<evidence type="ECO:0000313" key="4">
    <source>
        <dbReference type="RefSeq" id="XP_015937821.1"/>
    </source>
</evidence>
<dbReference type="KEGG" id="adu:107463526"/>
<feature type="region of interest" description="Disordered" evidence="1">
    <location>
        <begin position="1"/>
        <end position="28"/>
    </location>
</feature>
<evidence type="ECO:0000313" key="3">
    <source>
        <dbReference type="Proteomes" id="UP000515211"/>
    </source>
</evidence>
<feature type="compositionally biased region" description="Basic and acidic residues" evidence="1">
    <location>
        <begin position="15"/>
        <end position="26"/>
    </location>
</feature>
<reference evidence="3" key="1">
    <citation type="journal article" date="2016" name="Nat. Genet.">
        <title>The genome sequences of Arachis duranensis and Arachis ipaensis, the diploid ancestors of cultivated peanut.</title>
        <authorList>
            <person name="Bertioli D.J."/>
            <person name="Cannon S.B."/>
            <person name="Froenicke L."/>
            <person name="Huang G."/>
            <person name="Farmer A.D."/>
            <person name="Cannon E.K."/>
            <person name="Liu X."/>
            <person name="Gao D."/>
            <person name="Clevenger J."/>
            <person name="Dash S."/>
            <person name="Ren L."/>
            <person name="Moretzsohn M.C."/>
            <person name="Shirasawa K."/>
            <person name="Huang W."/>
            <person name="Vidigal B."/>
            <person name="Abernathy B."/>
            <person name="Chu Y."/>
            <person name="Niederhuth C.E."/>
            <person name="Umale P."/>
            <person name="Araujo A.C."/>
            <person name="Kozik A."/>
            <person name="Kim K.D."/>
            <person name="Burow M.D."/>
            <person name="Varshney R.K."/>
            <person name="Wang X."/>
            <person name="Zhang X."/>
            <person name="Barkley N."/>
            <person name="Guimaraes P.M."/>
            <person name="Isobe S."/>
            <person name="Guo B."/>
            <person name="Liao B."/>
            <person name="Stalker H.T."/>
            <person name="Schmitz R.J."/>
            <person name="Scheffler B.E."/>
            <person name="Leal-Bertioli S.C."/>
            <person name="Xun X."/>
            <person name="Jackson S.A."/>
            <person name="Michelmore R."/>
            <person name="Ozias-Akins P."/>
        </authorList>
    </citation>
    <scope>NUCLEOTIDE SEQUENCE [LARGE SCALE GENOMIC DNA]</scope>
    <source>
        <strain evidence="3">cv. V14167</strain>
    </source>
</reference>
<keyword evidence="3" id="KW-1185">Reference proteome</keyword>
<dbReference type="InterPro" id="IPR050354">
    <property type="entry name" value="F-box/kelch-repeat_ARATH"/>
</dbReference>
<evidence type="ECO:0000259" key="2">
    <source>
        <dbReference type="Pfam" id="PF00646"/>
    </source>
</evidence>
<gene>
    <name evidence="4" type="primary">LOC107463526</name>
</gene>
<name>A0A6P4BHI0_ARADU</name>
<evidence type="ECO:0000256" key="1">
    <source>
        <dbReference type="SAM" id="MobiDB-lite"/>
    </source>
</evidence>
<organism evidence="3 4">
    <name type="scientific">Arachis duranensis</name>
    <name type="common">Wild peanut</name>
    <dbReference type="NCBI Taxonomy" id="130453"/>
    <lineage>
        <taxon>Eukaryota</taxon>
        <taxon>Viridiplantae</taxon>
        <taxon>Streptophyta</taxon>
        <taxon>Embryophyta</taxon>
        <taxon>Tracheophyta</taxon>
        <taxon>Spermatophyta</taxon>
        <taxon>Magnoliopsida</taxon>
        <taxon>eudicotyledons</taxon>
        <taxon>Gunneridae</taxon>
        <taxon>Pentapetalae</taxon>
        <taxon>rosids</taxon>
        <taxon>fabids</taxon>
        <taxon>Fabales</taxon>
        <taxon>Fabaceae</taxon>
        <taxon>Papilionoideae</taxon>
        <taxon>50 kb inversion clade</taxon>
        <taxon>dalbergioids sensu lato</taxon>
        <taxon>Dalbergieae</taxon>
        <taxon>Pterocarpus clade</taxon>
        <taxon>Arachis</taxon>
    </lineage>
</organism>
<dbReference type="PANTHER" id="PTHR24414">
    <property type="entry name" value="F-BOX/KELCH-REPEAT PROTEIN SKIP4"/>
    <property type="match status" value="1"/>
</dbReference>
<dbReference type="InterPro" id="IPR001810">
    <property type="entry name" value="F-box_dom"/>
</dbReference>
<accession>A0A6P4BHI0</accession>